<evidence type="ECO:0000313" key="2">
    <source>
        <dbReference type="EMBL" id="RKS78156.1"/>
    </source>
</evidence>
<dbReference type="EMBL" id="RBWW01000002">
    <property type="protein sequence ID" value="RKS78156.1"/>
    <property type="molecule type" value="Genomic_DNA"/>
</dbReference>
<proteinExistence type="predicted"/>
<gene>
    <name evidence="2" type="ORF">BDK61_3805</name>
</gene>
<organism evidence="2 3">
    <name type="scientific">Haloarcula quadrata</name>
    <dbReference type="NCBI Taxonomy" id="182779"/>
    <lineage>
        <taxon>Archaea</taxon>
        <taxon>Methanobacteriati</taxon>
        <taxon>Methanobacteriota</taxon>
        <taxon>Stenosarchaea group</taxon>
        <taxon>Halobacteria</taxon>
        <taxon>Halobacteriales</taxon>
        <taxon>Haloarculaceae</taxon>
        <taxon>Haloarcula</taxon>
    </lineage>
</organism>
<keyword evidence="3" id="KW-1185">Reference proteome</keyword>
<dbReference type="AlphaFoldDB" id="A0A495QVT7"/>
<sequence>MTDHSNSHMIGLGTLLIILTVFVVMTLTLGLLLRLLKDADGL</sequence>
<evidence type="ECO:0000256" key="1">
    <source>
        <dbReference type="SAM" id="Phobius"/>
    </source>
</evidence>
<protein>
    <submittedName>
        <fullName evidence="2">Uncharacterized protein</fullName>
    </submittedName>
</protein>
<keyword evidence="1" id="KW-1133">Transmembrane helix</keyword>
<name>A0A495QVT7_9EURY</name>
<keyword evidence="1" id="KW-0472">Membrane</keyword>
<evidence type="ECO:0000313" key="3">
    <source>
        <dbReference type="Proteomes" id="UP000268233"/>
    </source>
</evidence>
<keyword evidence="1" id="KW-0812">Transmembrane</keyword>
<dbReference type="Proteomes" id="UP000268233">
    <property type="component" value="Unassembled WGS sequence"/>
</dbReference>
<feature type="transmembrane region" description="Helical" evidence="1">
    <location>
        <begin position="12"/>
        <end position="36"/>
    </location>
</feature>
<comment type="caution">
    <text evidence="2">The sequence shown here is derived from an EMBL/GenBank/DDBJ whole genome shotgun (WGS) entry which is preliminary data.</text>
</comment>
<accession>A0A495QVT7</accession>
<reference evidence="2 3" key="1">
    <citation type="submission" date="2018-10" db="EMBL/GenBank/DDBJ databases">
        <title>Genomic Encyclopedia of Archaeal and Bacterial Type Strains, Phase II (KMG-II): from individual species to whole genera.</title>
        <authorList>
            <person name="Goeker M."/>
        </authorList>
    </citation>
    <scope>NUCLEOTIDE SEQUENCE [LARGE SCALE GENOMIC DNA]</scope>
    <source>
        <strain evidence="2 3">DSM 11927</strain>
    </source>
</reference>